<evidence type="ECO:0000313" key="13">
    <source>
        <dbReference type="EMBL" id="CCW18155.1"/>
    </source>
</evidence>
<evidence type="ECO:0000256" key="3">
    <source>
        <dbReference type="ARBA" id="ARBA00022452"/>
    </source>
</evidence>
<keyword evidence="6" id="KW-0408">Iron</keyword>
<dbReference type="Proteomes" id="UP000013201">
    <property type="component" value="Unassembled WGS sequence"/>
</dbReference>
<reference evidence="13 14" key="1">
    <citation type="submission" date="2013-03" db="EMBL/GenBank/DDBJ databases">
        <authorList>
            <person name="Le V."/>
        </authorList>
    </citation>
    <scope>NUCLEOTIDE SEQUENCE [LARGE SCALE GENOMIC DNA]</scope>
    <source>
        <strain evidence="13 14">BiD32</strain>
    </source>
</reference>
<dbReference type="InterPro" id="IPR000531">
    <property type="entry name" value="Beta-barrel_TonB"/>
</dbReference>
<keyword evidence="8" id="KW-0798">TonB box</keyword>
<evidence type="ECO:0000256" key="6">
    <source>
        <dbReference type="ARBA" id="ARBA00023004"/>
    </source>
</evidence>
<keyword evidence="7" id="KW-0406">Ion transport</keyword>
<evidence type="ECO:0000256" key="8">
    <source>
        <dbReference type="ARBA" id="ARBA00023077"/>
    </source>
</evidence>
<evidence type="ECO:0000259" key="12">
    <source>
        <dbReference type="SMART" id="SM00965"/>
    </source>
</evidence>
<keyword evidence="4" id="KW-0410">Iron transport</keyword>
<sequence>MRTAFEHMFARTGITAASAMLCLPTIAEARTEIAVPRQRLEKAIQQLALQSRRQVIFFPSSLTQQMSRPVAGRLSFEDALRRLLAGTGLTFRQGRGGVTSIEPAPQDVAPGDGGALSEDLPSRSVDLVVIGFQPTDLVALESDVQVRPTRLSLDGVMEGSAATNAQPGSSGQQGIVVRGIGTAGEATTVVYFGDVPISGPSGTGSDSARSTMDLAMVDIARVQISRTSRGTEHGMGALAGEVEVEPEAPRLGTWQATSTAGLSLLRGGDPGYQLSGTINAPIGASAAIRLTGYAHRAGGYVDNVRTGGRNLNDDALQGVRLIARARPLGDLDMSAMLVWQHRRIDDGAMWSRALGRYNTDRHFAAPTTHDFLLGRFKVEKGLGGARLTGISSFYRWRLDRNYDRTNPTLLQAQDPAACQRFFDLADTACDTGQVGAFADHVESLTPSLLHIPITLRRLSQEVRIESIGDQGLGWKAGALIDHRSERFTSGLSIYDGDDTTPPDYFGLRQLSIGRLQTSAFGDIGYREGGWQASLGLRYDRHRVSSRNDVLVPNIISGSIDSWPRTVKRSQGVHARAHLDIPISARATFHAQVTRSFRPAGVNIASVLLEDRRTFEGDSLWGVEVGAKLRWSPGLSLTLIGYMNTWHDMQYRALSENRSHAYIVNVGTVAIRGAELEMIARPSDGATIKLASSFIYSRLESVSDAGPLVGGAATGESIPFVSSHRSTLSVSQRWPLGGDRSFSTNANVQYQSGYWSTFNRRDPDFLATKGFVLMGVEGVYRADQSSVTASIRNLFNDRADLRALNNGFGIGQTLSARAREIVIAWTRQW</sequence>
<evidence type="ECO:0000256" key="10">
    <source>
        <dbReference type="ARBA" id="ARBA00023237"/>
    </source>
</evidence>
<comment type="subcellular location">
    <subcellularLocation>
        <location evidence="1">Cell outer membrane</location>
        <topology evidence="1">Multi-pass membrane protein</topology>
    </subcellularLocation>
</comment>
<dbReference type="Gene3D" id="2.40.170.20">
    <property type="entry name" value="TonB-dependent receptor, beta-barrel domain"/>
    <property type="match status" value="1"/>
</dbReference>
<dbReference type="EMBL" id="CAVK010000123">
    <property type="protein sequence ID" value="CCW18155.1"/>
    <property type="molecule type" value="Genomic_DNA"/>
</dbReference>
<keyword evidence="3" id="KW-1134">Transmembrane beta strand</keyword>
<proteinExistence type="predicted"/>
<keyword evidence="10" id="KW-0998">Cell outer membrane</keyword>
<dbReference type="GO" id="GO:0006826">
    <property type="term" value="P:iron ion transport"/>
    <property type="evidence" value="ECO:0007669"/>
    <property type="project" value="UniProtKB-KW"/>
</dbReference>
<organism evidence="13 14">
    <name type="scientific">Sphingobium indicum BiD32</name>
    <dbReference type="NCBI Taxonomy" id="1301087"/>
    <lineage>
        <taxon>Bacteria</taxon>
        <taxon>Pseudomonadati</taxon>
        <taxon>Pseudomonadota</taxon>
        <taxon>Alphaproteobacteria</taxon>
        <taxon>Sphingomonadales</taxon>
        <taxon>Sphingomonadaceae</taxon>
        <taxon>Sphingobium</taxon>
    </lineage>
</organism>
<evidence type="ECO:0000256" key="9">
    <source>
        <dbReference type="ARBA" id="ARBA00023136"/>
    </source>
</evidence>
<protein>
    <recommendedName>
        <fullName evidence="12">Secretin/TonB short N-terminal domain-containing protein</fullName>
    </recommendedName>
</protein>
<keyword evidence="2" id="KW-0813">Transport</keyword>
<keyword evidence="9" id="KW-0472">Membrane</keyword>
<dbReference type="Pfam" id="PF07660">
    <property type="entry name" value="STN"/>
    <property type="match status" value="1"/>
</dbReference>
<feature type="region of interest" description="Disordered" evidence="11">
    <location>
        <begin position="95"/>
        <end position="115"/>
    </location>
</feature>
<evidence type="ECO:0000256" key="4">
    <source>
        <dbReference type="ARBA" id="ARBA00022496"/>
    </source>
</evidence>
<dbReference type="GO" id="GO:0009279">
    <property type="term" value="C:cell outer membrane"/>
    <property type="evidence" value="ECO:0007669"/>
    <property type="project" value="UniProtKB-SubCell"/>
</dbReference>
<dbReference type="InterPro" id="IPR036942">
    <property type="entry name" value="Beta-barrel_TonB_sf"/>
</dbReference>
<dbReference type="SMART" id="SM00965">
    <property type="entry name" value="STN"/>
    <property type="match status" value="1"/>
</dbReference>
<evidence type="ECO:0000256" key="7">
    <source>
        <dbReference type="ARBA" id="ARBA00023065"/>
    </source>
</evidence>
<evidence type="ECO:0000256" key="5">
    <source>
        <dbReference type="ARBA" id="ARBA00022692"/>
    </source>
</evidence>
<feature type="domain" description="Secretin/TonB short N-terminal" evidence="12">
    <location>
        <begin position="54"/>
        <end position="104"/>
    </location>
</feature>
<keyword evidence="14" id="KW-1185">Reference proteome</keyword>
<dbReference type="Pfam" id="PF00593">
    <property type="entry name" value="TonB_dep_Rec_b-barrel"/>
    <property type="match status" value="1"/>
</dbReference>
<accession>N1MLT8</accession>
<name>N1MLT8_9SPHN</name>
<dbReference type="InterPro" id="IPR039426">
    <property type="entry name" value="TonB-dep_rcpt-like"/>
</dbReference>
<evidence type="ECO:0000313" key="14">
    <source>
        <dbReference type="Proteomes" id="UP000013201"/>
    </source>
</evidence>
<dbReference type="SUPFAM" id="SSF56935">
    <property type="entry name" value="Porins"/>
    <property type="match status" value="1"/>
</dbReference>
<comment type="caution">
    <text evidence="13">The sequence shown here is derived from an EMBL/GenBank/DDBJ whole genome shotgun (WGS) entry which is preliminary data.</text>
</comment>
<dbReference type="AlphaFoldDB" id="N1MLT8"/>
<dbReference type="InterPro" id="IPR011662">
    <property type="entry name" value="Secretin/TonB_short_N"/>
</dbReference>
<dbReference type="PANTHER" id="PTHR32552:SF81">
    <property type="entry name" value="TONB-DEPENDENT OUTER MEMBRANE RECEPTOR"/>
    <property type="match status" value="1"/>
</dbReference>
<evidence type="ECO:0000256" key="1">
    <source>
        <dbReference type="ARBA" id="ARBA00004571"/>
    </source>
</evidence>
<evidence type="ECO:0000256" key="11">
    <source>
        <dbReference type="SAM" id="MobiDB-lite"/>
    </source>
</evidence>
<gene>
    <name evidence="13" type="ORF">EBBID32_25060</name>
</gene>
<reference evidence="14" key="2">
    <citation type="submission" date="2013-04" db="EMBL/GenBank/DDBJ databases">
        <title>Bisphenol A degrading Sphingobium sp. strain BiD32.</title>
        <authorList>
            <person name="Nielsen J.L."/>
            <person name="Zhou N.A."/>
            <person name="Kjeldal H."/>
        </authorList>
    </citation>
    <scope>NUCLEOTIDE SEQUENCE [LARGE SCALE GENOMIC DNA]</scope>
    <source>
        <strain evidence="14">BiD32</strain>
    </source>
</reference>
<evidence type="ECO:0000256" key="2">
    <source>
        <dbReference type="ARBA" id="ARBA00022448"/>
    </source>
</evidence>
<dbReference type="PANTHER" id="PTHR32552">
    <property type="entry name" value="FERRICHROME IRON RECEPTOR-RELATED"/>
    <property type="match status" value="1"/>
</dbReference>
<keyword evidence="5" id="KW-0812">Transmembrane</keyword>
<dbReference type="Gene3D" id="3.55.50.30">
    <property type="match status" value="1"/>
</dbReference>